<reference evidence="2" key="1">
    <citation type="submission" date="2013-08" db="EMBL/GenBank/DDBJ databases">
        <title>Gene expansion shapes genome architecture in the human pathogen Lichtheimia corymbifera: an evolutionary genomics analysis in the ancient terrestrial Mucorales (Mucoromycotina).</title>
        <authorList>
            <person name="Schwartze V.U."/>
            <person name="Winter S."/>
            <person name="Shelest E."/>
            <person name="Marcet-Houben M."/>
            <person name="Horn F."/>
            <person name="Wehner S."/>
            <person name="Hoffmann K."/>
            <person name="Riege K."/>
            <person name="Sammeth M."/>
            <person name="Nowrousian M."/>
            <person name="Valiante V."/>
            <person name="Linde J."/>
            <person name="Jacobsen I.D."/>
            <person name="Marz M."/>
            <person name="Brakhage A.A."/>
            <person name="Gabaldon T."/>
            <person name="Bocker S."/>
            <person name="Voigt K."/>
        </authorList>
    </citation>
    <scope>NUCLEOTIDE SEQUENCE [LARGE SCALE GENOMIC DNA]</scope>
    <source>
        <strain evidence="2">FSU 9682</strain>
    </source>
</reference>
<name>A0A068RUU9_9FUNG</name>
<comment type="caution">
    <text evidence="2">The sequence shown here is derived from an EMBL/GenBank/DDBJ whole genome shotgun (WGS) entry which is preliminary data.</text>
</comment>
<sequence length="99" mass="11584">MDENGERLHWTSICPGREQVHDFRNKVYALKWCPNCQHVFDRDISASTNIHRIFELYMANDGDIESRPAAMSRGQVQEVVDEVEEEDELETDDDDEELL</sequence>
<proteinExistence type="predicted"/>
<feature type="region of interest" description="Disordered" evidence="1">
    <location>
        <begin position="68"/>
        <end position="99"/>
    </location>
</feature>
<dbReference type="AlphaFoldDB" id="A0A068RUU9"/>
<evidence type="ECO:0000256" key="1">
    <source>
        <dbReference type="SAM" id="MobiDB-lite"/>
    </source>
</evidence>
<evidence type="ECO:0000313" key="2">
    <source>
        <dbReference type="EMBL" id="CDH52736.1"/>
    </source>
</evidence>
<dbReference type="EMBL" id="CBTN010000014">
    <property type="protein sequence ID" value="CDH52736.1"/>
    <property type="molecule type" value="Genomic_DNA"/>
</dbReference>
<evidence type="ECO:0000313" key="3">
    <source>
        <dbReference type="Proteomes" id="UP000027586"/>
    </source>
</evidence>
<dbReference type="Proteomes" id="UP000027586">
    <property type="component" value="Unassembled WGS sequence"/>
</dbReference>
<feature type="compositionally biased region" description="Acidic residues" evidence="1">
    <location>
        <begin position="79"/>
        <end position="99"/>
    </location>
</feature>
<gene>
    <name evidence="2" type="ORF">LCOR_04180.1</name>
</gene>
<protein>
    <submittedName>
        <fullName evidence="2">Uncharacterized protein</fullName>
    </submittedName>
</protein>
<organism evidence="2 3">
    <name type="scientific">Lichtheimia corymbifera JMRC:FSU:9682</name>
    <dbReference type="NCBI Taxonomy" id="1263082"/>
    <lineage>
        <taxon>Eukaryota</taxon>
        <taxon>Fungi</taxon>
        <taxon>Fungi incertae sedis</taxon>
        <taxon>Mucoromycota</taxon>
        <taxon>Mucoromycotina</taxon>
        <taxon>Mucoromycetes</taxon>
        <taxon>Mucorales</taxon>
        <taxon>Lichtheimiaceae</taxon>
        <taxon>Lichtheimia</taxon>
    </lineage>
</organism>
<dbReference type="VEuPathDB" id="FungiDB:LCOR_04180.1"/>
<accession>A0A068RUU9</accession>
<keyword evidence="3" id="KW-1185">Reference proteome</keyword>